<dbReference type="GO" id="GO:0005829">
    <property type="term" value="C:cytosol"/>
    <property type="evidence" value="ECO:0007669"/>
    <property type="project" value="TreeGrafter"/>
</dbReference>
<dbReference type="GO" id="GO:0008408">
    <property type="term" value="F:3'-5' exonuclease activity"/>
    <property type="evidence" value="ECO:0007669"/>
    <property type="project" value="TreeGrafter"/>
</dbReference>
<proteinExistence type="predicted"/>
<dbReference type="CDD" id="cd06130">
    <property type="entry name" value="DNA_pol_III_epsilon_like"/>
    <property type="match status" value="1"/>
</dbReference>
<dbReference type="Proteomes" id="UP000315010">
    <property type="component" value="Unassembled WGS sequence"/>
</dbReference>
<dbReference type="CDD" id="cd17748">
    <property type="entry name" value="BRCT_DNA_ligase_like"/>
    <property type="match status" value="1"/>
</dbReference>
<feature type="domain" description="BRCT" evidence="2">
    <location>
        <begin position="249"/>
        <end position="336"/>
    </location>
</feature>
<evidence type="ECO:0000259" key="2">
    <source>
        <dbReference type="PROSITE" id="PS50172"/>
    </source>
</evidence>
<comment type="caution">
    <text evidence="3">The sequence shown here is derived from an EMBL/GenBank/DDBJ whole genome shotgun (WGS) entry which is preliminary data.</text>
</comment>
<dbReference type="SUPFAM" id="SSF52113">
    <property type="entry name" value="BRCT domain"/>
    <property type="match status" value="1"/>
</dbReference>
<reference evidence="3 4" key="1">
    <citation type="submission" date="2019-02" db="EMBL/GenBank/DDBJ databases">
        <title>Deep-cultivation of Planctomycetes and their phenomic and genomic characterization uncovers novel biology.</title>
        <authorList>
            <person name="Wiegand S."/>
            <person name="Jogler M."/>
            <person name="Boedeker C."/>
            <person name="Pinto D."/>
            <person name="Vollmers J."/>
            <person name="Rivas-Marin E."/>
            <person name="Kohn T."/>
            <person name="Peeters S.H."/>
            <person name="Heuer A."/>
            <person name="Rast P."/>
            <person name="Oberbeckmann S."/>
            <person name="Bunk B."/>
            <person name="Jeske O."/>
            <person name="Meyerdierks A."/>
            <person name="Storesund J.E."/>
            <person name="Kallscheuer N."/>
            <person name="Luecker S."/>
            <person name="Lage O.M."/>
            <person name="Pohl T."/>
            <person name="Merkel B.J."/>
            <person name="Hornburger P."/>
            <person name="Mueller R.-W."/>
            <person name="Bruemmer F."/>
            <person name="Labrenz M."/>
            <person name="Spormann A.M."/>
            <person name="Op Den Camp H."/>
            <person name="Overmann J."/>
            <person name="Amann R."/>
            <person name="Jetten M.S.M."/>
            <person name="Mascher T."/>
            <person name="Medema M.H."/>
            <person name="Devos D.P."/>
            <person name="Kaster A.-K."/>
            <person name="Ovreas L."/>
            <person name="Rohde M."/>
            <person name="Galperin M.Y."/>
            <person name="Jogler C."/>
        </authorList>
    </citation>
    <scope>NUCLEOTIDE SEQUENCE [LARGE SCALE GENOMIC DNA]</scope>
    <source>
        <strain evidence="3 4">CA13</strain>
    </source>
</reference>
<dbReference type="RefSeq" id="WP_146396348.1">
    <property type="nucleotide sequence ID" value="NZ_SJPJ01000001.1"/>
</dbReference>
<dbReference type="PANTHER" id="PTHR30231:SF42">
    <property type="entry name" value="EXONUCLEASE"/>
    <property type="match status" value="1"/>
</dbReference>
<dbReference type="GO" id="GO:0003676">
    <property type="term" value="F:nucleic acid binding"/>
    <property type="evidence" value="ECO:0007669"/>
    <property type="project" value="InterPro"/>
</dbReference>
<dbReference type="PANTHER" id="PTHR30231">
    <property type="entry name" value="DNA POLYMERASE III SUBUNIT EPSILON"/>
    <property type="match status" value="1"/>
</dbReference>
<dbReference type="Pfam" id="PF00533">
    <property type="entry name" value="BRCT"/>
    <property type="match status" value="1"/>
</dbReference>
<dbReference type="InterPro" id="IPR036420">
    <property type="entry name" value="BRCT_dom_sf"/>
</dbReference>
<protein>
    <submittedName>
        <fullName evidence="3">DNA polymerase III subunit epsilon</fullName>
    </submittedName>
</protein>
<dbReference type="InterPro" id="IPR012337">
    <property type="entry name" value="RNaseH-like_sf"/>
</dbReference>
<dbReference type="InterPro" id="IPR013520">
    <property type="entry name" value="Ribonucl_H"/>
</dbReference>
<dbReference type="Pfam" id="PF00929">
    <property type="entry name" value="RNase_T"/>
    <property type="match status" value="1"/>
</dbReference>
<dbReference type="PROSITE" id="PS50172">
    <property type="entry name" value="BRCT"/>
    <property type="match status" value="1"/>
</dbReference>
<sequence length="350" mass="38699">MSFAANFIAIDFETANRRSDSACQLAAVVVRDGEIAESKMWMIRPEPFYFSPFNIDIHGISPDQVSEQPNFAEHWDDIASFLTIGPRQKMGARQEEQMCLVAHNAAFDVGVLTACLKTHHLQIPEFGYTCTRSIARQTWPRRPRFGLKPLSDWLGHTFRHHDALEDSVACAKILLAAGIQRQATSIDDLEKKLRLSRGTAGPWGKKGPKKSNARPRSSAAPKEKKKDAIGNASEPSKWFDLQRLMIRAEFIRPLSGKTVVFTGQMKGLTRREAELLAVRLGGNCSDTLSTATDLLIVGDADHSANADHSADATSVHEETAKKYQASGQPIRILSEDEFLGLIISTSNEAQ</sequence>
<feature type="region of interest" description="Disordered" evidence="1">
    <location>
        <begin position="197"/>
        <end position="231"/>
    </location>
</feature>
<dbReference type="Gene3D" id="3.30.420.10">
    <property type="entry name" value="Ribonuclease H-like superfamily/Ribonuclease H"/>
    <property type="match status" value="1"/>
</dbReference>
<dbReference type="OrthoDB" id="9776650at2"/>
<keyword evidence="4" id="KW-1185">Reference proteome</keyword>
<organism evidence="3 4">
    <name type="scientific">Novipirellula herctigrandis</name>
    <dbReference type="NCBI Taxonomy" id="2527986"/>
    <lineage>
        <taxon>Bacteria</taxon>
        <taxon>Pseudomonadati</taxon>
        <taxon>Planctomycetota</taxon>
        <taxon>Planctomycetia</taxon>
        <taxon>Pirellulales</taxon>
        <taxon>Pirellulaceae</taxon>
        <taxon>Novipirellula</taxon>
    </lineage>
</organism>
<dbReference type="SMART" id="SM00479">
    <property type="entry name" value="EXOIII"/>
    <property type="match status" value="1"/>
</dbReference>
<evidence type="ECO:0000313" key="4">
    <source>
        <dbReference type="Proteomes" id="UP000315010"/>
    </source>
</evidence>
<evidence type="ECO:0000256" key="1">
    <source>
        <dbReference type="SAM" id="MobiDB-lite"/>
    </source>
</evidence>
<dbReference type="InterPro" id="IPR001357">
    <property type="entry name" value="BRCT_dom"/>
</dbReference>
<gene>
    <name evidence="3" type="ORF">CA13_24050</name>
</gene>
<accession>A0A5C5Z0Q5</accession>
<name>A0A5C5Z0Q5_9BACT</name>
<dbReference type="AlphaFoldDB" id="A0A5C5Z0Q5"/>
<dbReference type="SUPFAM" id="SSF53098">
    <property type="entry name" value="Ribonuclease H-like"/>
    <property type="match status" value="1"/>
</dbReference>
<dbReference type="InterPro" id="IPR036397">
    <property type="entry name" value="RNaseH_sf"/>
</dbReference>
<evidence type="ECO:0000313" key="3">
    <source>
        <dbReference type="EMBL" id="TWT80958.1"/>
    </source>
</evidence>
<dbReference type="Gene3D" id="3.40.50.10190">
    <property type="entry name" value="BRCT domain"/>
    <property type="match status" value="1"/>
</dbReference>
<dbReference type="GO" id="GO:0006259">
    <property type="term" value="P:DNA metabolic process"/>
    <property type="evidence" value="ECO:0007669"/>
    <property type="project" value="UniProtKB-ARBA"/>
</dbReference>
<dbReference type="EMBL" id="SJPJ01000001">
    <property type="protein sequence ID" value="TWT80958.1"/>
    <property type="molecule type" value="Genomic_DNA"/>
</dbReference>